<evidence type="ECO:0000313" key="3">
    <source>
        <dbReference type="Proteomes" id="UP000799766"/>
    </source>
</evidence>
<feature type="compositionally biased region" description="Polar residues" evidence="1">
    <location>
        <begin position="185"/>
        <end position="202"/>
    </location>
</feature>
<dbReference type="AlphaFoldDB" id="A0A6A6P6Y1"/>
<feature type="compositionally biased region" description="Basic residues" evidence="1">
    <location>
        <begin position="143"/>
        <end position="155"/>
    </location>
</feature>
<evidence type="ECO:0000256" key="1">
    <source>
        <dbReference type="SAM" id="MobiDB-lite"/>
    </source>
</evidence>
<gene>
    <name evidence="2" type="ORF">BDY21DRAFT_193710</name>
</gene>
<name>A0A6A6P6Y1_9PEZI</name>
<reference evidence="2" key="1">
    <citation type="journal article" date="2020" name="Stud. Mycol.">
        <title>101 Dothideomycetes genomes: a test case for predicting lifestyles and emergence of pathogens.</title>
        <authorList>
            <person name="Haridas S."/>
            <person name="Albert R."/>
            <person name="Binder M."/>
            <person name="Bloem J."/>
            <person name="Labutti K."/>
            <person name="Salamov A."/>
            <person name="Andreopoulos B."/>
            <person name="Baker S."/>
            <person name="Barry K."/>
            <person name="Bills G."/>
            <person name="Bluhm B."/>
            <person name="Cannon C."/>
            <person name="Castanera R."/>
            <person name="Culley D."/>
            <person name="Daum C."/>
            <person name="Ezra D."/>
            <person name="Gonzalez J."/>
            <person name="Henrissat B."/>
            <person name="Kuo A."/>
            <person name="Liang C."/>
            <person name="Lipzen A."/>
            <person name="Lutzoni F."/>
            <person name="Magnuson J."/>
            <person name="Mondo S."/>
            <person name="Nolan M."/>
            <person name="Ohm R."/>
            <person name="Pangilinan J."/>
            <person name="Park H.-J."/>
            <person name="Ramirez L."/>
            <person name="Alfaro M."/>
            <person name="Sun H."/>
            <person name="Tritt A."/>
            <person name="Yoshinaga Y."/>
            <person name="Zwiers L.-H."/>
            <person name="Turgeon B."/>
            <person name="Goodwin S."/>
            <person name="Spatafora J."/>
            <person name="Crous P."/>
            <person name="Grigoriev I."/>
        </authorList>
    </citation>
    <scope>NUCLEOTIDE SEQUENCE</scope>
    <source>
        <strain evidence="2">ATCC 16933</strain>
    </source>
</reference>
<feature type="region of interest" description="Disordered" evidence="1">
    <location>
        <begin position="143"/>
        <end position="229"/>
    </location>
</feature>
<evidence type="ECO:0000313" key="2">
    <source>
        <dbReference type="EMBL" id="KAF2459604.1"/>
    </source>
</evidence>
<dbReference type="Proteomes" id="UP000799766">
    <property type="component" value="Unassembled WGS sequence"/>
</dbReference>
<keyword evidence="3" id="KW-1185">Reference proteome</keyword>
<dbReference type="EMBL" id="MU001675">
    <property type="protein sequence ID" value="KAF2459604.1"/>
    <property type="molecule type" value="Genomic_DNA"/>
</dbReference>
<proteinExistence type="predicted"/>
<feature type="region of interest" description="Disordered" evidence="1">
    <location>
        <begin position="248"/>
        <end position="325"/>
    </location>
</feature>
<accession>A0A6A6P6Y1</accession>
<organism evidence="2 3">
    <name type="scientific">Lineolata rhizophorae</name>
    <dbReference type="NCBI Taxonomy" id="578093"/>
    <lineage>
        <taxon>Eukaryota</taxon>
        <taxon>Fungi</taxon>
        <taxon>Dikarya</taxon>
        <taxon>Ascomycota</taxon>
        <taxon>Pezizomycotina</taxon>
        <taxon>Dothideomycetes</taxon>
        <taxon>Dothideomycetes incertae sedis</taxon>
        <taxon>Lineolatales</taxon>
        <taxon>Lineolataceae</taxon>
        <taxon>Lineolata</taxon>
    </lineage>
</organism>
<protein>
    <submittedName>
        <fullName evidence="2">Uncharacterized protein</fullName>
    </submittedName>
</protein>
<sequence length="385" mass="42225">MGNERSPSPTGQTNIRPPLASAASFHHQSRSTTEARCSFCAPRQRHRRKVASLADGLQPAFWMALWCEFVRMRFPEMRALEGRKSRATCALNGMHPSLDTFNLRDLHQTVAFLQTIPRTCAELCQPSDRLSLSLFHTHSPHVTYRKGHSNVRKTHATPARTPPNHRGVPPAPGLGAAQHACGVDQPTSQTLSPRTAGANSGPSRRRTTRPARQPRYLPSNARAQASSPERKRIPMYLILALACENPAHRPPPTAPLHNRDSRPPPSDGIARTLARMSQPGLTPAENEQGGCAGRGRVSEQQQSERRGWRSGSGREGLADRRSGRGAPVAGLRLDAAFVGRDVVDIASRDLSPFFFFFFCGGEHGGEGWVRLGVVWESDCILSAKK</sequence>